<dbReference type="EMBL" id="LJGU01000107">
    <property type="protein sequence ID" value="OEV05052.1"/>
    <property type="molecule type" value="Genomic_DNA"/>
</dbReference>
<dbReference type="PANTHER" id="PTHR22939:SF129">
    <property type="entry name" value="SERINE PROTEASE HTRA2, MITOCHONDRIAL"/>
    <property type="match status" value="1"/>
</dbReference>
<dbReference type="Pfam" id="PF13365">
    <property type="entry name" value="Trypsin_2"/>
    <property type="match status" value="1"/>
</dbReference>
<dbReference type="STRING" id="1075402.AN216_04635"/>
<dbReference type="InterPro" id="IPR001940">
    <property type="entry name" value="Peptidase_S1C"/>
</dbReference>
<dbReference type="OrthoDB" id="9758917at2"/>
<dbReference type="SUPFAM" id="SSF50494">
    <property type="entry name" value="Trypsin-like serine proteases"/>
    <property type="match status" value="1"/>
</dbReference>
<evidence type="ECO:0000313" key="1">
    <source>
        <dbReference type="EMBL" id="OEV05052.1"/>
    </source>
</evidence>
<dbReference type="Gene3D" id="2.40.10.10">
    <property type="entry name" value="Trypsin-like serine proteases"/>
    <property type="match status" value="2"/>
</dbReference>
<dbReference type="InterPro" id="IPR043504">
    <property type="entry name" value="Peptidase_S1_PA_chymotrypsin"/>
</dbReference>
<accession>A0A1E7KM46</accession>
<dbReference type="GO" id="GO:0004252">
    <property type="term" value="F:serine-type endopeptidase activity"/>
    <property type="evidence" value="ECO:0007669"/>
    <property type="project" value="InterPro"/>
</dbReference>
<gene>
    <name evidence="1" type="ORF">AN216_04635</name>
</gene>
<dbReference type="InterPro" id="IPR009003">
    <property type="entry name" value="Peptidase_S1_PA"/>
</dbReference>
<organism evidence="1 2">
    <name type="scientific">Streptomyces oceani</name>
    <dbReference type="NCBI Taxonomy" id="1075402"/>
    <lineage>
        <taxon>Bacteria</taxon>
        <taxon>Bacillati</taxon>
        <taxon>Actinomycetota</taxon>
        <taxon>Actinomycetes</taxon>
        <taxon>Kitasatosporales</taxon>
        <taxon>Streptomycetaceae</taxon>
        <taxon>Streptomyces</taxon>
    </lineage>
</organism>
<proteinExistence type="predicted"/>
<dbReference type="AlphaFoldDB" id="A0A1E7KM46"/>
<sequence>PVALLTGVAAVAALTGGGAGALVQGAFHEGGTGGTGNAAVSGTQTAADTDSVGEVVDAVSPSVVEINASSAAGTATGSGVVISEDGEILTNNHVVSGAERVKVTLSDGRTVGGEVVGTEPGLDMALVRAEASGLDPAELGSSEKVSVGDEVVAFGSPQGLTGTVTSGIVSAKDREVTVPRQGDAPRGQDGDWPFEYGGGEYNGGVGSDTTTYEALQTDAPLNPGNSGGPLVNRSGEVIGINSANSTATSGGGSIGLGFAVPVDDLRQILDELRAGGGQ</sequence>
<keyword evidence="2" id="KW-1185">Reference proteome</keyword>
<dbReference type="PRINTS" id="PR00834">
    <property type="entry name" value="PROTEASES2C"/>
</dbReference>
<feature type="non-terminal residue" evidence="1">
    <location>
        <position position="1"/>
    </location>
</feature>
<dbReference type="PANTHER" id="PTHR22939">
    <property type="entry name" value="SERINE PROTEASE FAMILY S1C HTRA-RELATED"/>
    <property type="match status" value="1"/>
</dbReference>
<dbReference type="RefSeq" id="WP_079166257.1">
    <property type="nucleotide sequence ID" value="NZ_LJGU01000107.1"/>
</dbReference>
<reference evidence="1 2" key="1">
    <citation type="journal article" date="2016" name="Front. Microbiol.">
        <title>Comparative Genomics Analysis of Streptomyces Species Reveals Their Adaptation to the Marine Environment and Their Diversity at the Genomic Level.</title>
        <authorList>
            <person name="Tian X."/>
            <person name="Zhang Z."/>
            <person name="Yang T."/>
            <person name="Chen M."/>
            <person name="Li J."/>
            <person name="Chen F."/>
            <person name="Yang J."/>
            <person name="Li W."/>
            <person name="Zhang B."/>
            <person name="Zhang Z."/>
            <person name="Wu J."/>
            <person name="Zhang C."/>
            <person name="Long L."/>
            <person name="Xiao J."/>
        </authorList>
    </citation>
    <scope>NUCLEOTIDE SEQUENCE [LARGE SCALE GENOMIC DNA]</scope>
    <source>
        <strain evidence="1 2">SCSIO 02100</strain>
    </source>
</reference>
<evidence type="ECO:0008006" key="3">
    <source>
        <dbReference type="Google" id="ProtNLM"/>
    </source>
</evidence>
<name>A0A1E7KM46_9ACTN</name>
<dbReference type="Proteomes" id="UP000176101">
    <property type="component" value="Unassembled WGS sequence"/>
</dbReference>
<comment type="caution">
    <text evidence="1">The sequence shown here is derived from an EMBL/GenBank/DDBJ whole genome shotgun (WGS) entry which is preliminary data.</text>
</comment>
<dbReference type="GO" id="GO:0006508">
    <property type="term" value="P:proteolysis"/>
    <property type="evidence" value="ECO:0007669"/>
    <property type="project" value="InterPro"/>
</dbReference>
<protein>
    <recommendedName>
        <fullName evidence="3">Serine protease</fullName>
    </recommendedName>
</protein>
<dbReference type="PATRIC" id="fig|1075402.3.peg.3100"/>
<evidence type="ECO:0000313" key="2">
    <source>
        <dbReference type="Proteomes" id="UP000176101"/>
    </source>
</evidence>